<dbReference type="OrthoDB" id="8755986at2"/>
<proteinExistence type="predicted"/>
<keyword evidence="1" id="KW-0472">Membrane</keyword>
<name>A0A4P6KU66_9BURK</name>
<protein>
    <submittedName>
        <fullName evidence="4">PEP-CTERM sorting domain-containing protein</fullName>
    </submittedName>
</protein>
<feature type="transmembrane region" description="Helical" evidence="1">
    <location>
        <begin position="158"/>
        <end position="174"/>
    </location>
</feature>
<dbReference type="Proteomes" id="UP000290637">
    <property type="component" value="Chromosome"/>
</dbReference>
<organism evidence="4 5">
    <name type="scientific">Pseudoduganella lutea</name>
    <dbReference type="NCBI Taxonomy" id="321985"/>
    <lineage>
        <taxon>Bacteria</taxon>
        <taxon>Pseudomonadati</taxon>
        <taxon>Pseudomonadota</taxon>
        <taxon>Betaproteobacteria</taxon>
        <taxon>Burkholderiales</taxon>
        <taxon>Oxalobacteraceae</taxon>
        <taxon>Telluria group</taxon>
        <taxon>Pseudoduganella</taxon>
    </lineage>
</organism>
<keyword evidence="5" id="KW-1185">Reference proteome</keyword>
<sequence>MNIQKLFRAVLATSALFLGLTQAAQADIVTLTGDTTGGPTYNRTLANLAAYSPNGEGVSYRTHTLTVDTSGDYSFVATGLGFDTFAFLYESSFDPASPLINGLVGNDDAISLNTSGFEATLDSGTTYVFVMTGFDSEQFGAYSVTIAGPGMISAIPEPATWVMLALGIGLLGYTQRRRR</sequence>
<feature type="domain" description="Ice-binding protein C-terminal" evidence="3">
    <location>
        <begin position="154"/>
        <end position="179"/>
    </location>
</feature>
<evidence type="ECO:0000256" key="1">
    <source>
        <dbReference type="SAM" id="Phobius"/>
    </source>
</evidence>
<keyword evidence="1" id="KW-1133">Transmembrane helix</keyword>
<gene>
    <name evidence="4" type="ORF">EWM63_06255</name>
</gene>
<evidence type="ECO:0000256" key="2">
    <source>
        <dbReference type="SAM" id="SignalP"/>
    </source>
</evidence>
<reference evidence="4 5" key="1">
    <citation type="submission" date="2019-02" db="EMBL/GenBank/DDBJ databases">
        <title>Draft Genome Sequences of Six Type Strains of the Genus Massilia.</title>
        <authorList>
            <person name="Miess H."/>
            <person name="Frediansyhah A."/>
            <person name="Gross H."/>
        </authorList>
    </citation>
    <scope>NUCLEOTIDE SEQUENCE [LARGE SCALE GENOMIC DNA]</scope>
    <source>
        <strain evidence="4 5">DSM 17473</strain>
    </source>
</reference>
<evidence type="ECO:0000313" key="5">
    <source>
        <dbReference type="Proteomes" id="UP000290637"/>
    </source>
</evidence>
<dbReference type="AlphaFoldDB" id="A0A4P6KU66"/>
<accession>A0A4P6KU66</accession>
<feature type="chain" id="PRO_5020584534" evidence="2">
    <location>
        <begin position="27"/>
        <end position="179"/>
    </location>
</feature>
<feature type="signal peptide" evidence="2">
    <location>
        <begin position="1"/>
        <end position="26"/>
    </location>
</feature>
<evidence type="ECO:0000259" key="3">
    <source>
        <dbReference type="Pfam" id="PF07589"/>
    </source>
</evidence>
<dbReference type="Pfam" id="PF07589">
    <property type="entry name" value="PEP-CTERM"/>
    <property type="match status" value="1"/>
</dbReference>
<dbReference type="InterPro" id="IPR013424">
    <property type="entry name" value="Ice-binding_C"/>
</dbReference>
<dbReference type="EMBL" id="CP035913">
    <property type="protein sequence ID" value="QBE62621.1"/>
    <property type="molecule type" value="Genomic_DNA"/>
</dbReference>
<dbReference type="KEGG" id="plue:EWM63_06255"/>
<evidence type="ECO:0000313" key="4">
    <source>
        <dbReference type="EMBL" id="QBE62621.1"/>
    </source>
</evidence>
<dbReference type="NCBIfam" id="TIGR02595">
    <property type="entry name" value="PEP_CTERM"/>
    <property type="match status" value="1"/>
</dbReference>
<keyword evidence="1" id="KW-0812">Transmembrane</keyword>
<dbReference type="RefSeq" id="WP_130185756.1">
    <property type="nucleotide sequence ID" value="NZ_CP035913.1"/>
</dbReference>
<keyword evidence="2" id="KW-0732">Signal</keyword>